<reference evidence="2" key="1">
    <citation type="submission" date="2020-08" db="EMBL/GenBank/DDBJ databases">
        <title>Multicomponent nature underlies the extraordinary mechanical properties of spider dragline silk.</title>
        <authorList>
            <person name="Kono N."/>
            <person name="Nakamura H."/>
            <person name="Mori M."/>
            <person name="Yoshida Y."/>
            <person name="Ohtoshi R."/>
            <person name="Malay A.D."/>
            <person name="Moran D.A.P."/>
            <person name="Tomita M."/>
            <person name="Numata K."/>
            <person name="Arakawa K."/>
        </authorList>
    </citation>
    <scope>NUCLEOTIDE SEQUENCE</scope>
</reference>
<sequence length="98" mass="10302">MTRYISRSLAGTKTYGGRRGRNGIYRVEKTREVLFSLSSAPPSSSSGRCSNLVAVLQLVEDNSLLVASSYSRGVSGVSSGQSLSSLRASERKGGAAGR</sequence>
<protein>
    <submittedName>
        <fullName evidence="2">Uncharacterized protein</fullName>
    </submittedName>
</protein>
<feature type="compositionally biased region" description="Basic and acidic residues" evidence="1">
    <location>
        <begin position="88"/>
        <end position="98"/>
    </location>
</feature>
<dbReference type="Proteomes" id="UP000887013">
    <property type="component" value="Unassembled WGS sequence"/>
</dbReference>
<comment type="caution">
    <text evidence="2">The sequence shown here is derived from an EMBL/GenBank/DDBJ whole genome shotgun (WGS) entry which is preliminary data.</text>
</comment>
<gene>
    <name evidence="2" type="ORF">NPIL_253811</name>
</gene>
<dbReference type="EMBL" id="BMAW01097469">
    <property type="protein sequence ID" value="GFS79722.1"/>
    <property type="molecule type" value="Genomic_DNA"/>
</dbReference>
<proteinExistence type="predicted"/>
<evidence type="ECO:0000256" key="1">
    <source>
        <dbReference type="SAM" id="MobiDB-lite"/>
    </source>
</evidence>
<dbReference type="AlphaFoldDB" id="A0A8X6MVF8"/>
<evidence type="ECO:0000313" key="3">
    <source>
        <dbReference type="Proteomes" id="UP000887013"/>
    </source>
</evidence>
<feature type="compositionally biased region" description="Low complexity" evidence="1">
    <location>
        <begin position="71"/>
        <end position="87"/>
    </location>
</feature>
<name>A0A8X6MVF8_NEPPI</name>
<accession>A0A8X6MVF8</accession>
<organism evidence="2 3">
    <name type="scientific">Nephila pilipes</name>
    <name type="common">Giant wood spider</name>
    <name type="synonym">Nephila maculata</name>
    <dbReference type="NCBI Taxonomy" id="299642"/>
    <lineage>
        <taxon>Eukaryota</taxon>
        <taxon>Metazoa</taxon>
        <taxon>Ecdysozoa</taxon>
        <taxon>Arthropoda</taxon>
        <taxon>Chelicerata</taxon>
        <taxon>Arachnida</taxon>
        <taxon>Araneae</taxon>
        <taxon>Araneomorphae</taxon>
        <taxon>Entelegynae</taxon>
        <taxon>Araneoidea</taxon>
        <taxon>Nephilidae</taxon>
        <taxon>Nephila</taxon>
    </lineage>
</organism>
<feature type="region of interest" description="Disordered" evidence="1">
    <location>
        <begin position="71"/>
        <end position="98"/>
    </location>
</feature>
<evidence type="ECO:0000313" key="2">
    <source>
        <dbReference type="EMBL" id="GFS79722.1"/>
    </source>
</evidence>
<keyword evidence="3" id="KW-1185">Reference proteome</keyword>